<organism evidence="2 3">
    <name type="scientific">Hydrogenivirga caldilitoris</name>
    <dbReference type="NCBI Taxonomy" id="246264"/>
    <lineage>
        <taxon>Bacteria</taxon>
        <taxon>Pseudomonadati</taxon>
        <taxon>Aquificota</taxon>
        <taxon>Aquificia</taxon>
        <taxon>Aquificales</taxon>
        <taxon>Aquificaceae</taxon>
        <taxon>Hydrogenivirga</taxon>
    </lineage>
</organism>
<evidence type="ECO:0000313" key="3">
    <source>
        <dbReference type="Proteomes" id="UP000267841"/>
    </source>
</evidence>
<keyword evidence="1" id="KW-1133">Transmembrane helix</keyword>
<name>A0A497XSN5_9AQUI</name>
<dbReference type="EMBL" id="RCCJ01000001">
    <property type="protein sequence ID" value="RLJ71271.1"/>
    <property type="molecule type" value="Genomic_DNA"/>
</dbReference>
<keyword evidence="1" id="KW-0812">Transmembrane</keyword>
<feature type="transmembrane region" description="Helical" evidence="1">
    <location>
        <begin position="6"/>
        <end position="25"/>
    </location>
</feature>
<evidence type="ECO:0000256" key="1">
    <source>
        <dbReference type="SAM" id="Phobius"/>
    </source>
</evidence>
<accession>A0A497XSN5</accession>
<feature type="transmembrane region" description="Helical" evidence="1">
    <location>
        <begin position="336"/>
        <end position="353"/>
    </location>
</feature>
<feature type="transmembrane region" description="Helical" evidence="1">
    <location>
        <begin position="45"/>
        <end position="67"/>
    </location>
</feature>
<comment type="caution">
    <text evidence="2">The sequence shown here is derived from an EMBL/GenBank/DDBJ whole genome shotgun (WGS) entry which is preliminary data.</text>
</comment>
<dbReference type="AlphaFoldDB" id="A0A497XSN5"/>
<evidence type="ECO:0000313" key="2">
    <source>
        <dbReference type="EMBL" id="RLJ71271.1"/>
    </source>
</evidence>
<sequence>MDKTLLILYLVALGGSALYLGYAAFIQRKALRRQGDNHLGRRYGISSDVALAIGLFSLLLSAPFFYIERDKIPSVFFKNPPTLLFLLFSFIGLGFILYAVFKFLKGRSVSKKLLISEIDLSPRGVLSGVVRFKGKEIKREGLKVRLILQRAYVASKRELRIGEVPLWSQEIESVPYFMGNALEVPFKFELGESFPSYEDWEEGYELLLLLEGKEFGVEVFPIKSKGAPTEDISLEEVFREPVIPRSKTAGEVLAERRYSNPWYGLITSSFLVVFPPFMWFLVREKEAFEIEAIKRFLLSGLVGVIVFYLPIYLSVKKLREGKVEEKKMMVKRIRNTALVLLMGSFIGWGYVLFRFLRGDSVPVERLMEFLEIYFIDGLLGMFFLLGIYALFVSLRDLLTRESTLP</sequence>
<dbReference type="OrthoDB" id="9830919at2"/>
<feature type="transmembrane region" description="Helical" evidence="1">
    <location>
        <begin position="373"/>
        <end position="394"/>
    </location>
</feature>
<protein>
    <submittedName>
        <fullName evidence="2">Uncharacterized protein</fullName>
    </submittedName>
</protein>
<keyword evidence="3" id="KW-1185">Reference proteome</keyword>
<dbReference type="RefSeq" id="WP_121012403.1">
    <property type="nucleotide sequence ID" value="NZ_RCCJ01000001.1"/>
</dbReference>
<feature type="transmembrane region" description="Helical" evidence="1">
    <location>
        <begin position="296"/>
        <end position="315"/>
    </location>
</feature>
<feature type="transmembrane region" description="Helical" evidence="1">
    <location>
        <begin position="82"/>
        <end position="104"/>
    </location>
</feature>
<feature type="transmembrane region" description="Helical" evidence="1">
    <location>
        <begin position="262"/>
        <end position="281"/>
    </location>
</feature>
<dbReference type="Proteomes" id="UP000267841">
    <property type="component" value="Unassembled WGS sequence"/>
</dbReference>
<reference evidence="2 3" key="1">
    <citation type="submission" date="2018-10" db="EMBL/GenBank/DDBJ databases">
        <title>Genomic Encyclopedia of Archaeal and Bacterial Type Strains, Phase II (KMG-II): from individual species to whole genera.</title>
        <authorList>
            <person name="Goeker M."/>
        </authorList>
    </citation>
    <scope>NUCLEOTIDE SEQUENCE [LARGE SCALE GENOMIC DNA]</scope>
    <source>
        <strain evidence="2 3">DSM 16510</strain>
    </source>
</reference>
<keyword evidence="1" id="KW-0472">Membrane</keyword>
<gene>
    <name evidence="2" type="ORF">BCF55_1570</name>
</gene>
<proteinExistence type="predicted"/>